<dbReference type="Proteomes" id="UP000320531">
    <property type="component" value="Unassembled WGS sequence"/>
</dbReference>
<proteinExistence type="predicted"/>
<feature type="region of interest" description="Disordered" evidence="1">
    <location>
        <begin position="1"/>
        <end position="37"/>
    </location>
</feature>
<comment type="caution">
    <text evidence="2">The sequence shown here is derived from an EMBL/GenBank/DDBJ whole genome shotgun (WGS) entry which is preliminary data.</text>
</comment>
<dbReference type="EMBL" id="VMTY01000040">
    <property type="protein sequence ID" value="TVU56146.1"/>
    <property type="molecule type" value="Genomic_DNA"/>
</dbReference>
<sequence length="63" mass="6985">MMAEADNKWFYDPSTGEVSQGKVSGWENRMGPYDSREEAEHAIEIAQARTAAADAEDAAEDDY</sequence>
<evidence type="ECO:0000256" key="1">
    <source>
        <dbReference type="SAM" id="MobiDB-lite"/>
    </source>
</evidence>
<gene>
    <name evidence="2" type="ORF">FQK23_10020</name>
</gene>
<dbReference type="AlphaFoldDB" id="A0A558GGY8"/>
<evidence type="ECO:0000313" key="2">
    <source>
        <dbReference type="EMBL" id="TVU56146.1"/>
    </source>
</evidence>
<name>A0A558GGY8_9CORY</name>
<organism evidence="2 3">
    <name type="scientific">Corynebacterium aurimucosum</name>
    <dbReference type="NCBI Taxonomy" id="169292"/>
    <lineage>
        <taxon>Bacteria</taxon>
        <taxon>Bacillati</taxon>
        <taxon>Actinomycetota</taxon>
        <taxon>Actinomycetes</taxon>
        <taxon>Mycobacteriales</taxon>
        <taxon>Corynebacteriaceae</taxon>
        <taxon>Corynebacterium</taxon>
    </lineage>
</organism>
<evidence type="ECO:0008006" key="4">
    <source>
        <dbReference type="Google" id="ProtNLM"/>
    </source>
</evidence>
<evidence type="ECO:0000313" key="3">
    <source>
        <dbReference type="Proteomes" id="UP000320531"/>
    </source>
</evidence>
<accession>A0A558GGY8</accession>
<protein>
    <recommendedName>
        <fullName evidence="4">SPOR domain-containing protein</fullName>
    </recommendedName>
</protein>
<reference evidence="2 3" key="1">
    <citation type="submission" date="2019-07" db="EMBL/GenBank/DDBJ databases">
        <title>Draft genome of C. aurimucosum strain 14-2523.</title>
        <authorList>
            <person name="Pacheco L.G.C."/>
            <person name="Aguiar E.R.G.R."/>
            <person name="Navas J."/>
            <person name="Santos C.S."/>
            <person name="Rocha D.J.P.G."/>
        </authorList>
    </citation>
    <scope>NUCLEOTIDE SEQUENCE [LARGE SCALE GENOMIC DNA]</scope>
    <source>
        <strain evidence="2 3">14-2523</strain>
    </source>
</reference>